<dbReference type="CDD" id="cd02008">
    <property type="entry name" value="TPP_IOR_alpha"/>
    <property type="match status" value="1"/>
</dbReference>
<evidence type="ECO:0000256" key="10">
    <source>
        <dbReference type="ARBA" id="ARBA00023004"/>
    </source>
</evidence>
<keyword evidence="6 14" id="KW-0004">4Fe-4S</keyword>
<comment type="catalytic activity">
    <reaction evidence="13 14">
        <text>indole-3-pyruvate + 2 oxidized [2Fe-2S]-[ferredoxin] + CoA = (indol-3-yl)acetyl-CoA + 2 reduced [2Fe-2S]-[ferredoxin] + CO2 + H(+)</text>
        <dbReference type="Rhea" id="RHEA:12645"/>
        <dbReference type="Rhea" id="RHEA-COMP:10000"/>
        <dbReference type="Rhea" id="RHEA-COMP:10001"/>
        <dbReference type="ChEBI" id="CHEBI:15378"/>
        <dbReference type="ChEBI" id="CHEBI:16526"/>
        <dbReference type="ChEBI" id="CHEBI:17640"/>
        <dbReference type="ChEBI" id="CHEBI:33737"/>
        <dbReference type="ChEBI" id="CHEBI:33738"/>
        <dbReference type="ChEBI" id="CHEBI:57271"/>
        <dbReference type="ChEBI" id="CHEBI:57287"/>
        <dbReference type="EC" id="1.2.7.8"/>
    </reaction>
</comment>
<comment type="subunit">
    <text evidence="2">Heterodimer of the IorA and IorB subunits.</text>
</comment>
<dbReference type="PANTHER" id="PTHR43710">
    <property type="entry name" value="2-HYDROXYACYL-COA LYASE"/>
    <property type="match status" value="1"/>
</dbReference>
<gene>
    <name evidence="17" type="ORF">SAMN05421693_13319</name>
</gene>
<dbReference type="Pfam" id="PF01855">
    <property type="entry name" value="POR_N"/>
    <property type="match status" value="1"/>
</dbReference>
<dbReference type="InterPro" id="IPR011766">
    <property type="entry name" value="TPP_enzyme_TPP-bd"/>
</dbReference>
<evidence type="ECO:0000256" key="8">
    <source>
        <dbReference type="ARBA" id="ARBA00022982"/>
    </source>
</evidence>
<feature type="domain" description="Pyruvate flavodoxin/ferredoxin oxidoreductase pyrimidine binding" evidence="15">
    <location>
        <begin position="19"/>
        <end position="172"/>
    </location>
</feature>
<evidence type="ECO:0000256" key="3">
    <source>
        <dbReference type="ARBA" id="ARBA00012812"/>
    </source>
</evidence>
<dbReference type="FunFam" id="3.40.50.970:FF:000039">
    <property type="entry name" value="Indolepyruvate oxidoreductase subunit IorA"/>
    <property type="match status" value="1"/>
</dbReference>
<keyword evidence="5 14" id="KW-0813">Transport</keyword>
<keyword evidence="8 14" id="KW-0249">Electron transport</keyword>
<evidence type="ECO:0000256" key="5">
    <source>
        <dbReference type="ARBA" id="ARBA00022448"/>
    </source>
</evidence>
<dbReference type="GO" id="GO:0051539">
    <property type="term" value="F:4 iron, 4 sulfur cluster binding"/>
    <property type="evidence" value="ECO:0007669"/>
    <property type="project" value="UniProtKB-UniRule"/>
</dbReference>
<dbReference type="GO" id="GO:0046872">
    <property type="term" value="F:metal ion binding"/>
    <property type="evidence" value="ECO:0007669"/>
    <property type="project" value="UniProtKB-UniRule"/>
</dbReference>
<dbReference type="EMBL" id="FOFO01000033">
    <property type="protein sequence ID" value="SEQ45786.1"/>
    <property type="molecule type" value="Genomic_DNA"/>
</dbReference>
<sequence>MASTERLLLSGNEAVALASLHAGVRLGTGYPGTPSTEILEAFSLIGGPAQWSPNEKVALEVALGVSFAGGRTLVTMKHVGVNVAADPLFTAAYIDLTGGLVLISADDPGMASSQNEQDNRHYARAAIVPMLEPADSQEAYDFTLAAFELSERWRVPVILRMTTRICHAKTEVIPGEPRPSTLEPHFQRDIPGRVMIPAYARPAHHKVRAKMEEIARWNENSGLNRIYPGDKSLGIIASGISVMHAREAAPDATLLALGVTWPLPMRMITDFVNSVDRCIVIEEGDHLLYEALTVAGLKVEGKPEMYRFSELNVTRVRRIIAGDVSPEAPRPRGKPPELCQGCSHREVFEALSRLDCIVSGDIGCYTLGVLPPFEAMDTCVCMGAAIGVGLGLRHVLPEAEARRVVSVIGDSTFVHSGLTGIAEMVYNPPPTGHVVLIVDNSTTAMTGRQEHPGTGRSLNHEPTNKMDFVAVCKAMGVKNVEVVDPQKDEAKFEEILKDMMARDELSVLIAERPCILAVPLIRKLEKAEAEKRCAAGGCAAAPVE</sequence>
<dbReference type="GO" id="GO:0044281">
    <property type="term" value="P:small molecule metabolic process"/>
    <property type="evidence" value="ECO:0007669"/>
    <property type="project" value="UniProtKB-ARBA"/>
</dbReference>
<dbReference type="InterPro" id="IPR017721">
    <property type="entry name" value="IorA"/>
</dbReference>
<dbReference type="GO" id="GO:0030976">
    <property type="term" value="F:thiamine pyrophosphate binding"/>
    <property type="evidence" value="ECO:0007669"/>
    <property type="project" value="InterPro"/>
</dbReference>
<dbReference type="InterPro" id="IPR002880">
    <property type="entry name" value="Pyrv_Fd/Flavodoxin_OxRdtase_N"/>
</dbReference>
<protein>
    <recommendedName>
        <fullName evidence="4 14">Indolepyruvate oxidoreductase subunit IorA</fullName>
        <shortName evidence="14">IOR</shortName>
        <ecNumber evidence="3 14">1.2.7.8</ecNumber>
    </recommendedName>
    <alternativeName>
        <fullName evidence="12 14">Indolepyruvate ferredoxin oxidoreductase subunit alpha</fullName>
    </alternativeName>
</protein>
<evidence type="ECO:0000256" key="6">
    <source>
        <dbReference type="ARBA" id="ARBA00022485"/>
    </source>
</evidence>
<dbReference type="Gene3D" id="3.40.50.970">
    <property type="match status" value="2"/>
</dbReference>
<keyword evidence="18" id="KW-1185">Reference proteome</keyword>
<evidence type="ECO:0000256" key="7">
    <source>
        <dbReference type="ARBA" id="ARBA00022723"/>
    </source>
</evidence>
<keyword evidence="11 14" id="KW-0411">Iron-sulfur</keyword>
<comment type="cofactor">
    <cofactor evidence="14">
        <name>[4Fe-4S] cluster</name>
        <dbReference type="ChEBI" id="CHEBI:49883"/>
    </cofactor>
    <text evidence="14">Binds 2 [4Fe-4S] clusters. In this family the first cluster has a non-standard and varying [4Fe-4S] binding motif CX(2)CX(2)CX(4-5)CP.</text>
</comment>
<evidence type="ECO:0000256" key="11">
    <source>
        <dbReference type="ARBA" id="ARBA00023014"/>
    </source>
</evidence>
<dbReference type="SUPFAM" id="SSF52518">
    <property type="entry name" value="Thiamin diphosphate-binding fold (THDP-binding)"/>
    <property type="match status" value="2"/>
</dbReference>
<dbReference type="EC" id="1.2.7.8" evidence="3 14"/>
<dbReference type="RefSeq" id="WP_090209249.1">
    <property type="nucleotide sequence ID" value="NZ_FOFO01000033.1"/>
</dbReference>
<evidence type="ECO:0000256" key="13">
    <source>
        <dbReference type="ARBA" id="ARBA00048332"/>
    </source>
</evidence>
<keyword evidence="7 14" id="KW-0479">Metal-binding</keyword>
<keyword evidence="9 14" id="KW-0560">Oxidoreductase</keyword>
<evidence type="ECO:0000256" key="2">
    <source>
        <dbReference type="ARBA" id="ARBA00011238"/>
    </source>
</evidence>
<organism evidence="17 18">
    <name type="scientific">Ectothiorhodospira magna</name>
    <dbReference type="NCBI Taxonomy" id="867345"/>
    <lineage>
        <taxon>Bacteria</taxon>
        <taxon>Pseudomonadati</taxon>
        <taxon>Pseudomonadota</taxon>
        <taxon>Gammaproteobacteria</taxon>
        <taxon>Chromatiales</taxon>
        <taxon>Ectothiorhodospiraceae</taxon>
        <taxon>Ectothiorhodospira</taxon>
    </lineage>
</organism>
<keyword evidence="17" id="KW-0670">Pyruvate</keyword>
<evidence type="ECO:0000256" key="14">
    <source>
        <dbReference type="PIRNR" id="PIRNR006439"/>
    </source>
</evidence>
<accession>A0A1H9G6M2</accession>
<evidence type="ECO:0000256" key="9">
    <source>
        <dbReference type="ARBA" id="ARBA00023002"/>
    </source>
</evidence>
<evidence type="ECO:0000313" key="17">
    <source>
        <dbReference type="EMBL" id="SEQ45786.1"/>
    </source>
</evidence>
<dbReference type="SUPFAM" id="SSF52922">
    <property type="entry name" value="TK C-terminal domain-like"/>
    <property type="match status" value="1"/>
</dbReference>
<dbReference type="OrthoDB" id="9803617at2"/>
<dbReference type="InterPro" id="IPR029061">
    <property type="entry name" value="THDP-binding"/>
</dbReference>
<dbReference type="Pfam" id="PF02775">
    <property type="entry name" value="TPP_enzyme_C"/>
    <property type="match status" value="1"/>
</dbReference>
<evidence type="ECO:0000313" key="18">
    <source>
        <dbReference type="Proteomes" id="UP000199496"/>
    </source>
</evidence>
<reference evidence="17 18" key="1">
    <citation type="submission" date="2016-10" db="EMBL/GenBank/DDBJ databases">
        <authorList>
            <person name="de Groot N.N."/>
        </authorList>
    </citation>
    <scope>NUCLEOTIDE SEQUENCE [LARGE SCALE GENOMIC DNA]</scope>
    <source>
        <strain evidence="17 18">B7-7</strain>
    </source>
</reference>
<dbReference type="CDD" id="cd07034">
    <property type="entry name" value="TPP_PYR_PFOR_IOR-alpha_like"/>
    <property type="match status" value="1"/>
</dbReference>
<dbReference type="STRING" id="867345.SAMN05421693_13319"/>
<proteinExistence type="predicted"/>
<evidence type="ECO:0000256" key="4">
    <source>
        <dbReference type="ARBA" id="ARBA00017710"/>
    </source>
</evidence>
<dbReference type="InterPro" id="IPR045025">
    <property type="entry name" value="HACL1-like"/>
</dbReference>
<dbReference type="GO" id="GO:0043805">
    <property type="term" value="F:indolepyruvate ferredoxin oxidoreductase activity"/>
    <property type="evidence" value="ECO:0007669"/>
    <property type="project" value="UniProtKB-UniRule"/>
</dbReference>
<dbReference type="InterPro" id="IPR009014">
    <property type="entry name" value="Transketo_C/PFOR_II"/>
</dbReference>
<evidence type="ECO:0000256" key="12">
    <source>
        <dbReference type="ARBA" id="ARBA00030514"/>
    </source>
</evidence>
<dbReference type="PANTHER" id="PTHR43710:SF5">
    <property type="entry name" value="INDOLEPYRUVATE FERREDOXIN OXIDOREDUCTASE ALPHA SUBUNIT"/>
    <property type="match status" value="1"/>
</dbReference>
<dbReference type="Proteomes" id="UP000199496">
    <property type="component" value="Unassembled WGS sequence"/>
</dbReference>
<dbReference type="PIRSF" id="PIRSF006439">
    <property type="entry name" value="Indolepyruvate_ferr_oxidored"/>
    <property type="match status" value="1"/>
</dbReference>
<dbReference type="AlphaFoldDB" id="A0A1H9G6M2"/>
<evidence type="ECO:0000256" key="1">
    <source>
        <dbReference type="ARBA" id="ARBA00002995"/>
    </source>
</evidence>
<feature type="domain" description="Thiamine pyrophosphate enzyme TPP-binding" evidence="16">
    <location>
        <begin position="361"/>
        <end position="508"/>
    </location>
</feature>
<keyword evidence="10 14" id="KW-0408">Iron</keyword>
<evidence type="ECO:0000259" key="16">
    <source>
        <dbReference type="Pfam" id="PF02775"/>
    </source>
</evidence>
<name>A0A1H9G6M2_9GAMM</name>
<evidence type="ECO:0000259" key="15">
    <source>
        <dbReference type="Pfam" id="PF01855"/>
    </source>
</evidence>
<comment type="function">
    <text evidence="1 14">Catalyzes the ferredoxin-dependent oxidative decarboxylation of arylpyruvates.</text>
</comment>